<evidence type="ECO:0000313" key="2">
    <source>
        <dbReference type="EMBL" id="EJT73380.1"/>
    </source>
</evidence>
<evidence type="ECO:0000256" key="1">
    <source>
        <dbReference type="SAM" id="Phobius"/>
    </source>
</evidence>
<reference evidence="3" key="5">
    <citation type="submission" date="2018-04" db="UniProtKB">
        <authorList>
            <consortium name="EnsemblFungi"/>
        </authorList>
    </citation>
    <scope>IDENTIFICATION</scope>
    <source>
        <strain evidence="3">R3-111a-1</strain>
    </source>
</reference>
<dbReference type="EMBL" id="GL385399">
    <property type="protein sequence ID" value="EJT73380.1"/>
    <property type="molecule type" value="Genomic_DNA"/>
</dbReference>
<reference evidence="4" key="1">
    <citation type="submission" date="2010-07" db="EMBL/GenBank/DDBJ databases">
        <title>The genome sequence of Gaeumannomyces graminis var. tritici strain R3-111a-1.</title>
        <authorList>
            <consortium name="The Broad Institute Genome Sequencing Platform"/>
            <person name="Ma L.-J."/>
            <person name="Dead R."/>
            <person name="Young S."/>
            <person name="Zeng Q."/>
            <person name="Koehrsen M."/>
            <person name="Alvarado L."/>
            <person name="Berlin A."/>
            <person name="Chapman S.B."/>
            <person name="Chen Z."/>
            <person name="Freedman E."/>
            <person name="Gellesch M."/>
            <person name="Goldberg J."/>
            <person name="Griggs A."/>
            <person name="Gujja S."/>
            <person name="Heilman E.R."/>
            <person name="Heiman D."/>
            <person name="Hepburn T."/>
            <person name="Howarth C."/>
            <person name="Jen D."/>
            <person name="Larson L."/>
            <person name="Mehta T."/>
            <person name="Neiman D."/>
            <person name="Pearson M."/>
            <person name="Roberts A."/>
            <person name="Saif S."/>
            <person name="Shea T."/>
            <person name="Shenoy N."/>
            <person name="Sisk P."/>
            <person name="Stolte C."/>
            <person name="Sykes S."/>
            <person name="Walk T."/>
            <person name="White J."/>
            <person name="Yandava C."/>
            <person name="Haas B."/>
            <person name="Nusbaum C."/>
            <person name="Birren B."/>
        </authorList>
    </citation>
    <scope>NUCLEOTIDE SEQUENCE [LARGE SCALE GENOMIC DNA]</scope>
    <source>
        <strain evidence="4">R3-111a-1</strain>
    </source>
</reference>
<dbReference type="HOGENOM" id="CLU_3143177_0_0_1"/>
<gene>
    <name evidence="3" type="primary">20350679</name>
    <name evidence="2" type="ORF">GGTG_10221</name>
</gene>
<sequence>MALPSGRCLSPAPRRTSICTCTAVVLVAIVLVAIVLVPRPDRMGVSDPR</sequence>
<reference evidence="2" key="3">
    <citation type="submission" date="2010-09" db="EMBL/GenBank/DDBJ databases">
        <title>Annotation of Gaeumannomyces graminis var. tritici R3-111a-1.</title>
        <authorList>
            <consortium name="The Broad Institute Genome Sequencing Platform"/>
            <person name="Ma L.-J."/>
            <person name="Dead R."/>
            <person name="Young S.K."/>
            <person name="Zeng Q."/>
            <person name="Gargeya S."/>
            <person name="Fitzgerald M."/>
            <person name="Haas B."/>
            <person name="Abouelleil A."/>
            <person name="Alvarado L."/>
            <person name="Arachchi H.M."/>
            <person name="Berlin A."/>
            <person name="Brown A."/>
            <person name="Chapman S.B."/>
            <person name="Chen Z."/>
            <person name="Dunbar C."/>
            <person name="Freedman E."/>
            <person name="Gearin G."/>
            <person name="Gellesch M."/>
            <person name="Goldberg J."/>
            <person name="Griggs A."/>
            <person name="Gujja S."/>
            <person name="Heiman D."/>
            <person name="Howarth C."/>
            <person name="Larson L."/>
            <person name="Lui A."/>
            <person name="MacDonald P.J.P."/>
            <person name="Mehta T."/>
            <person name="Montmayeur A."/>
            <person name="Murphy C."/>
            <person name="Neiman D."/>
            <person name="Pearson M."/>
            <person name="Priest M."/>
            <person name="Roberts A."/>
            <person name="Saif S."/>
            <person name="Shea T."/>
            <person name="Shenoy N."/>
            <person name="Sisk P."/>
            <person name="Stolte C."/>
            <person name="Sykes S."/>
            <person name="Yandava C."/>
            <person name="Wortman J."/>
            <person name="Nusbaum C."/>
            <person name="Birren B."/>
        </authorList>
    </citation>
    <scope>NUCLEOTIDE SEQUENCE</scope>
    <source>
        <strain evidence="2">R3-111a-1</strain>
    </source>
</reference>
<keyword evidence="1" id="KW-1133">Transmembrane helix</keyword>
<dbReference type="VEuPathDB" id="FungiDB:GGTG_10221"/>
<evidence type="ECO:0000313" key="3">
    <source>
        <dbReference type="EnsemblFungi" id="EJT73380"/>
    </source>
</evidence>
<dbReference type="RefSeq" id="XP_009226354.1">
    <property type="nucleotide sequence ID" value="XM_009228090.1"/>
</dbReference>
<reference evidence="3" key="4">
    <citation type="journal article" date="2015" name="G3 (Bethesda)">
        <title>Genome sequences of three phytopathogenic species of the Magnaporthaceae family of fungi.</title>
        <authorList>
            <person name="Okagaki L.H."/>
            <person name="Nunes C.C."/>
            <person name="Sailsbery J."/>
            <person name="Clay B."/>
            <person name="Brown D."/>
            <person name="John T."/>
            <person name="Oh Y."/>
            <person name="Young N."/>
            <person name="Fitzgerald M."/>
            <person name="Haas B.J."/>
            <person name="Zeng Q."/>
            <person name="Young S."/>
            <person name="Adiconis X."/>
            <person name="Fan L."/>
            <person name="Levin J.Z."/>
            <person name="Mitchell T.K."/>
            <person name="Okubara P.A."/>
            <person name="Farman M.L."/>
            <person name="Kohn L.M."/>
            <person name="Birren B."/>
            <person name="Ma L.-J."/>
            <person name="Dean R.A."/>
        </authorList>
    </citation>
    <scope>NUCLEOTIDE SEQUENCE</scope>
    <source>
        <strain evidence="3">R3-111a-1</strain>
    </source>
</reference>
<dbReference type="AlphaFoldDB" id="J3P9P4"/>
<protein>
    <submittedName>
        <fullName evidence="2 3">Uncharacterized protein</fullName>
    </submittedName>
</protein>
<evidence type="ECO:0000313" key="4">
    <source>
        <dbReference type="Proteomes" id="UP000006039"/>
    </source>
</evidence>
<keyword evidence="1" id="KW-0812">Transmembrane</keyword>
<proteinExistence type="predicted"/>
<dbReference type="Proteomes" id="UP000006039">
    <property type="component" value="Unassembled WGS sequence"/>
</dbReference>
<name>J3P9P4_GAET3</name>
<keyword evidence="4" id="KW-1185">Reference proteome</keyword>
<dbReference type="EnsemblFungi" id="EJT73380">
    <property type="protein sequence ID" value="EJT73380"/>
    <property type="gene ID" value="GGTG_10221"/>
</dbReference>
<keyword evidence="1" id="KW-0472">Membrane</keyword>
<feature type="transmembrane region" description="Helical" evidence="1">
    <location>
        <begin position="15"/>
        <end position="37"/>
    </location>
</feature>
<reference evidence="2" key="2">
    <citation type="submission" date="2010-07" db="EMBL/GenBank/DDBJ databases">
        <authorList>
            <consortium name="The Broad Institute Genome Sequencing Platform"/>
            <consortium name="Broad Institute Genome Sequencing Center for Infectious Disease"/>
            <person name="Ma L.-J."/>
            <person name="Dead R."/>
            <person name="Young S."/>
            <person name="Zeng Q."/>
            <person name="Koehrsen M."/>
            <person name="Alvarado L."/>
            <person name="Berlin A."/>
            <person name="Chapman S.B."/>
            <person name="Chen Z."/>
            <person name="Freedman E."/>
            <person name="Gellesch M."/>
            <person name="Goldberg J."/>
            <person name="Griggs A."/>
            <person name="Gujja S."/>
            <person name="Heilman E.R."/>
            <person name="Heiman D."/>
            <person name="Hepburn T."/>
            <person name="Howarth C."/>
            <person name="Jen D."/>
            <person name="Larson L."/>
            <person name="Mehta T."/>
            <person name="Neiman D."/>
            <person name="Pearson M."/>
            <person name="Roberts A."/>
            <person name="Saif S."/>
            <person name="Shea T."/>
            <person name="Shenoy N."/>
            <person name="Sisk P."/>
            <person name="Stolte C."/>
            <person name="Sykes S."/>
            <person name="Walk T."/>
            <person name="White J."/>
            <person name="Yandava C."/>
            <person name="Haas B."/>
            <person name="Nusbaum C."/>
            <person name="Birren B."/>
        </authorList>
    </citation>
    <scope>NUCLEOTIDE SEQUENCE</scope>
    <source>
        <strain evidence="2">R3-111a-1</strain>
    </source>
</reference>
<accession>J3P9P4</accession>
<dbReference type="GeneID" id="20350679"/>
<organism evidence="2">
    <name type="scientific">Gaeumannomyces tritici (strain R3-111a-1)</name>
    <name type="common">Wheat and barley take-all root rot fungus</name>
    <name type="synonym">Gaeumannomyces graminis var. tritici</name>
    <dbReference type="NCBI Taxonomy" id="644352"/>
    <lineage>
        <taxon>Eukaryota</taxon>
        <taxon>Fungi</taxon>
        <taxon>Dikarya</taxon>
        <taxon>Ascomycota</taxon>
        <taxon>Pezizomycotina</taxon>
        <taxon>Sordariomycetes</taxon>
        <taxon>Sordariomycetidae</taxon>
        <taxon>Magnaporthales</taxon>
        <taxon>Magnaporthaceae</taxon>
        <taxon>Gaeumannomyces</taxon>
    </lineage>
</organism>